<dbReference type="AlphaFoldDB" id="A0A9W9P4C3"/>
<feature type="transmembrane region" description="Helical" evidence="5">
    <location>
        <begin position="251"/>
        <end position="268"/>
    </location>
</feature>
<evidence type="ECO:0000256" key="2">
    <source>
        <dbReference type="ARBA" id="ARBA00022692"/>
    </source>
</evidence>
<dbReference type="PANTHER" id="PTHR23501">
    <property type="entry name" value="MAJOR FACILITATOR SUPERFAMILY"/>
    <property type="match status" value="1"/>
</dbReference>
<feature type="transmembrane region" description="Helical" evidence="5">
    <location>
        <begin position="289"/>
        <end position="310"/>
    </location>
</feature>
<gene>
    <name evidence="7" type="ORF">N7469_004322</name>
</gene>
<dbReference type="PRINTS" id="PR01036">
    <property type="entry name" value="TCRTETB"/>
</dbReference>
<keyword evidence="8" id="KW-1185">Reference proteome</keyword>
<dbReference type="Proteomes" id="UP001147733">
    <property type="component" value="Unassembled WGS sequence"/>
</dbReference>
<dbReference type="RefSeq" id="XP_056502654.1">
    <property type="nucleotide sequence ID" value="XM_056643242.1"/>
</dbReference>
<feature type="transmembrane region" description="Helical" evidence="5">
    <location>
        <begin position="354"/>
        <end position="373"/>
    </location>
</feature>
<feature type="transmembrane region" description="Helical" evidence="5">
    <location>
        <begin position="216"/>
        <end position="239"/>
    </location>
</feature>
<dbReference type="InterPro" id="IPR011701">
    <property type="entry name" value="MFS"/>
</dbReference>
<dbReference type="PROSITE" id="PS50850">
    <property type="entry name" value="MFS"/>
    <property type="match status" value="1"/>
</dbReference>
<evidence type="ECO:0000313" key="7">
    <source>
        <dbReference type="EMBL" id="KAJ5235154.1"/>
    </source>
</evidence>
<feature type="transmembrane region" description="Helical" evidence="5">
    <location>
        <begin position="182"/>
        <end position="204"/>
    </location>
</feature>
<dbReference type="PANTHER" id="PTHR23501:SF59">
    <property type="entry name" value="MAJOR FACILITATOR SUPERFAMILY (MFS) PROFILE DOMAIN-CONTAINING PROTEIN-RELATED"/>
    <property type="match status" value="1"/>
</dbReference>
<dbReference type="EMBL" id="JAPQKT010000003">
    <property type="protein sequence ID" value="KAJ5235154.1"/>
    <property type="molecule type" value="Genomic_DNA"/>
</dbReference>
<evidence type="ECO:0000256" key="1">
    <source>
        <dbReference type="ARBA" id="ARBA00004141"/>
    </source>
</evidence>
<feature type="transmembrane region" description="Helical" evidence="5">
    <location>
        <begin position="322"/>
        <end position="347"/>
    </location>
</feature>
<dbReference type="Gene3D" id="1.20.1250.20">
    <property type="entry name" value="MFS general substrate transporter like domains"/>
    <property type="match status" value="1"/>
</dbReference>
<dbReference type="Gene3D" id="1.20.1720.10">
    <property type="entry name" value="Multidrug resistance protein D"/>
    <property type="match status" value="1"/>
</dbReference>
<evidence type="ECO:0000313" key="8">
    <source>
        <dbReference type="Proteomes" id="UP001147733"/>
    </source>
</evidence>
<proteinExistence type="predicted"/>
<dbReference type="SUPFAM" id="SSF103473">
    <property type="entry name" value="MFS general substrate transporter"/>
    <property type="match status" value="1"/>
</dbReference>
<feature type="transmembrane region" description="Helical" evidence="5">
    <location>
        <begin position="61"/>
        <end position="82"/>
    </location>
</feature>
<evidence type="ECO:0000259" key="6">
    <source>
        <dbReference type="PROSITE" id="PS50850"/>
    </source>
</evidence>
<accession>A0A9W9P4C3</accession>
<dbReference type="GO" id="GO:0005886">
    <property type="term" value="C:plasma membrane"/>
    <property type="evidence" value="ECO:0007669"/>
    <property type="project" value="TreeGrafter"/>
</dbReference>
<keyword evidence="4 5" id="KW-0472">Membrane</keyword>
<dbReference type="GO" id="GO:0022857">
    <property type="term" value="F:transmembrane transporter activity"/>
    <property type="evidence" value="ECO:0007669"/>
    <property type="project" value="InterPro"/>
</dbReference>
<keyword evidence="2 5" id="KW-0812">Transmembrane</keyword>
<dbReference type="InterPro" id="IPR020846">
    <property type="entry name" value="MFS_dom"/>
</dbReference>
<organism evidence="7 8">
    <name type="scientific">Penicillium citrinum</name>
    <dbReference type="NCBI Taxonomy" id="5077"/>
    <lineage>
        <taxon>Eukaryota</taxon>
        <taxon>Fungi</taxon>
        <taxon>Dikarya</taxon>
        <taxon>Ascomycota</taxon>
        <taxon>Pezizomycotina</taxon>
        <taxon>Eurotiomycetes</taxon>
        <taxon>Eurotiomycetidae</taxon>
        <taxon>Eurotiales</taxon>
        <taxon>Aspergillaceae</taxon>
        <taxon>Penicillium</taxon>
    </lineage>
</organism>
<feature type="transmembrane region" description="Helical" evidence="5">
    <location>
        <begin position="94"/>
        <end position="113"/>
    </location>
</feature>
<reference evidence="7" key="1">
    <citation type="submission" date="2022-11" db="EMBL/GenBank/DDBJ databases">
        <authorList>
            <person name="Petersen C."/>
        </authorList>
    </citation>
    <scope>NUCLEOTIDE SEQUENCE</scope>
    <source>
        <strain evidence="7">IBT 23319</strain>
    </source>
</reference>
<dbReference type="InterPro" id="IPR036259">
    <property type="entry name" value="MFS_trans_sf"/>
</dbReference>
<evidence type="ECO:0000256" key="5">
    <source>
        <dbReference type="SAM" id="Phobius"/>
    </source>
</evidence>
<dbReference type="GeneID" id="81382409"/>
<feature type="transmembrane region" description="Helical" evidence="5">
    <location>
        <begin position="379"/>
        <end position="397"/>
    </location>
</feature>
<dbReference type="Pfam" id="PF07690">
    <property type="entry name" value="MFS_1"/>
    <property type="match status" value="1"/>
</dbReference>
<evidence type="ECO:0000256" key="3">
    <source>
        <dbReference type="ARBA" id="ARBA00022989"/>
    </source>
</evidence>
<keyword evidence="3 5" id="KW-1133">Transmembrane helix</keyword>
<sequence>MGASEPSVAATEAIEGPEFNASRRFWAAFGSLLIVILASALDATSLSTALPIISRELGGTAIQAFWAGTSFLLTSTVFQLTFGSLSQIFGRKSLIILSLILFTVGSIVAAVSHDITTLLIGRSIQGAGGGGILSLTEVVITDLVPLRQRGTYFGYGGAVWALGSVTGPIMGGGLAQAASWRWIFWINLPICGIGFVMIVAFLNLKPVPGSLFAKIAKVDWVGALLLTASSTSLLLALSWGNVMYPWSSWRTIVPLILGVVGIFILVFYEAKVPHEPIVRLSIFKEKTALVTYLGTCIHGVVLWCLLYYLPLYYECVKGYSPIIAGVSVFPETFTVAPASIVVGILVSKWGRFRWAIWTGWTLSTLGMGLMYLLGPDTSIPEWVFLNLIPGLGLGMLYNSQGYASQAAADEKDSAHAATMYTFSRSFGQSIGVAIGGAIFQSQFEVNLRSYPQLAAEATKLSQEASSLVEIVKSMQPSSPRRIMIVAAYADSLKVVWATMTGLAFLALLTSFFTRRLNVNRLLGSEQQLQEKKEDDDLGSA</sequence>
<feature type="transmembrane region" description="Helical" evidence="5">
    <location>
        <begin position="482"/>
        <end position="512"/>
    </location>
</feature>
<name>A0A9W9P4C3_PENCI</name>
<comment type="subcellular location">
    <subcellularLocation>
        <location evidence="1">Membrane</location>
        <topology evidence="1">Multi-pass membrane protein</topology>
    </subcellularLocation>
</comment>
<reference evidence="7" key="2">
    <citation type="journal article" date="2023" name="IMA Fungus">
        <title>Comparative genomic study of the Penicillium genus elucidates a diverse pangenome and 15 lateral gene transfer events.</title>
        <authorList>
            <person name="Petersen C."/>
            <person name="Sorensen T."/>
            <person name="Nielsen M.R."/>
            <person name="Sondergaard T.E."/>
            <person name="Sorensen J.L."/>
            <person name="Fitzpatrick D.A."/>
            <person name="Frisvad J.C."/>
            <person name="Nielsen K.L."/>
        </authorList>
    </citation>
    <scope>NUCLEOTIDE SEQUENCE</scope>
    <source>
        <strain evidence="7">IBT 23319</strain>
    </source>
</reference>
<evidence type="ECO:0000256" key="4">
    <source>
        <dbReference type="ARBA" id="ARBA00023136"/>
    </source>
</evidence>
<protein>
    <submittedName>
        <fullName evidence="7">Efflux pump</fullName>
    </submittedName>
</protein>
<feature type="domain" description="Major facilitator superfamily (MFS) profile" evidence="6">
    <location>
        <begin position="28"/>
        <end position="518"/>
    </location>
</feature>
<dbReference type="FunFam" id="1.20.1250.20:FF:000786">
    <property type="entry name" value="MFS multidrug transporter, putative"/>
    <property type="match status" value="1"/>
</dbReference>
<dbReference type="OrthoDB" id="2351791at2759"/>
<comment type="caution">
    <text evidence="7">The sequence shown here is derived from an EMBL/GenBank/DDBJ whole genome shotgun (WGS) entry which is preliminary data.</text>
</comment>
<feature type="transmembrane region" description="Helical" evidence="5">
    <location>
        <begin position="152"/>
        <end position="170"/>
    </location>
</feature>